<dbReference type="GO" id="GO:0043093">
    <property type="term" value="P:FtsZ-dependent cytokinesis"/>
    <property type="evidence" value="ECO:0007669"/>
    <property type="project" value="UniProtKB-UniRule"/>
</dbReference>
<keyword evidence="1" id="KW-0131">Cell cycle</keyword>
<feature type="signal peptide" evidence="1">
    <location>
        <begin position="1"/>
        <end position="23"/>
    </location>
</feature>
<dbReference type="Proteomes" id="UP000483078">
    <property type="component" value="Unassembled WGS sequence"/>
</dbReference>
<feature type="region of interest" description="Disordered" evidence="2">
    <location>
        <begin position="128"/>
        <end position="153"/>
    </location>
</feature>
<evidence type="ECO:0000256" key="1">
    <source>
        <dbReference type="HAMAP-Rule" id="MF_02066"/>
    </source>
</evidence>
<dbReference type="InterPro" id="IPR014162">
    <property type="entry name" value="CpoB_C"/>
</dbReference>
<comment type="caution">
    <text evidence="3">The sequence shown here is derived from an EMBL/GenBank/DDBJ whole genome shotgun (WGS) entry which is preliminary data.</text>
</comment>
<sequence precursor="true">MLRAVLAGVLVVLALAFPGAGHAQQQAETLADIRQELTVLNVEIQRLKRELSTTGAPSVNTGQGGSTIERVNAIESALQQLTEQTEVLEHRIDKVVRDGTNRIGDLEFRLCEMEADCDIASLGETPSLGGVDASGGGGGAAPADNGTGTDTQPEMAVGEQADFDAATKALEGGDAARAAQLFAGFLDDYPRSPLAAGAHLGRGVALDDQGDRTGAARAYLEAFSVAPSGEQAPEALFRLGRSLGQLGKVDEACVTLSEVGTRFPNASEVVSRAQAERARLECM</sequence>
<dbReference type="AlphaFoldDB" id="A0A7C9L5T9"/>
<comment type="function">
    <text evidence="1">Mediates coordination of peptidoglycan synthesis and outer membrane constriction during cell division.</text>
</comment>
<evidence type="ECO:0000256" key="2">
    <source>
        <dbReference type="SAM" id="MobiDB-lite"/>
    </source>
</evidence>
<keyword evidence="1" id="KW-0732">Signal</keyword>
<comment type="similarity">
    <text evidence="1">Belongs to the CpoB family.</text>
</comment>
<dbReference type="SUPFAM" id="SSF48452">
    <property type="entry name" value="TPR-like"/>
    <property type="match status" value="1"/>
</dbReference>
<feature type="coiled-coil region" evidence="1">
    <location>
        <begin position="30"/>
        <end position="98"/>
    </location>
</feature>
<dbReference type="InterPro" id="IPR011990">
    <property type="entry name" value="TPR-like_helical_dom_sf"/>
</dbReference>
<feature type="compositionally biased region" description="Low complexity" evidence="2">
    <location>
        <begin position="141"/>
        <end position="151"/>
    </location>
</feature>
<keyword evidence="1" id="KW-0132">Cell division</keyword>
<feature type="chain" id="PRO_5029078190" description="Cell division coordinator CpoB" evidence="1">
    <location>
        <begin position="24"/>
        <end position="283"/>
    </location>
</feature>
<reference evidence="3 4" key="1">
    <citation type="submission" date="2019-06" db="EMBL/GenBank/DDBJ databases">
        <title>Enrichment of Autotrophic Halophilic Microorganisms from Red Sea Brine Pool Using Microbial Electrosynthesis System.</title>
        <authorList>
            <person name="Alqahtani M.F."/>
            <person name="Bajracharya S."/>
            <person name="Katuri K.P."/>
            <person name="Ali M."/>
            <person name="Saikaly P.E."/>
        </authorList>
    </citation>
    <scope>NUCLEOTIDE SEQUENCE [LARGE SCALE GENOMIC DNA]</scope>
    <source>
        <strain evidence="3">MES6</strain>
    </source>
</reference>
<name>A0A7C9L5T9_9RHOB</name>
<dbReference type="InterPro" id="IPR019734">
    <property type="entry name" value="TPR_rpt"/>
</dbReference>
<dbReference type="NCBIfam" id="TIGR02795">
    <property type="entry name" value="tol_pal_ybgF"/>
    <property type="match status" value="1"/>
</dbReference>
<dbReference type="Gene3D" id="1.25.40.10">
    <property type="entry name" value="Tetratricopeptide repeat domain"/>
    <property type="match status" value="1"/>
</dbReference>
<protein>
    <recommendedName>
        <fullName evidence="1">Cell division coordinator CpoB</fullName>
    </recommendedName>
</protein>
<comment type="subcellular location">
    <subcellularLocation>
        <location evidence="1">Periplasm</location>
    </subcellularLocation>
</comment>
<dbReference type="RefSeq" id="WP_273247678.1">
    <property type="nucleotide sequence ID" value="NZ_VENJ01000002.1"/>
</dbReference>
<dbReference type="EMBL" id="VENJ01000002">
    <property type="protein sequence ID" value="MTJ03233.1"/>
    <property type="molecule type" value="Genomic_DNA"/>
</dbReference>
<dbReference type="GO" id="GO:0030288">
    <property type="term" value="C:outer membrane-bounded periplasmic space"/>
    <property type="evidence" value="ECO:0007669"/>
    <property type="project" value="UniProtKB-UniRule"/>
</dbReference>
<gene>
    <name evidence="3" type="primary">ybgF</name>
    <name evidence="1" type="synonym">cpoB</name>
    <name evidence="3" type="ORF">FH759_00885</name>
</gene>
<dbReference type="InterPro" id="IPR034706">
    <property type="entry name" value="CpoB"/>
</dbReference>
<keyword evidence="1" id="KW-0175">Coiled coil</keyword>
<dbReference type="Pfam" id="PF13174">
    <property type="entry name" value="TPR_6"/>
    <property type="match status" value="1"/>
</dbReference>
<dbReference type="HAMAP" id="MF_02066">
    <property type="entry name" value="CpoB"/>
    <property type="match status" value="1"/>
</dbReference>
<proteinExistence type="inferred from homology"/>
<evidence type="ECO:0000313" key="3">
    <source>
        <dbReference type="EMBL" id="MTJ03233.1"/>
    </source>
</evidence>
<organism evidence="3 4">
    <name type="scientific">Sediminimonas qiaohouensis</name>
    <dbReference type="NCBI Taxonomy" id="552061"/>
    <lineage>
        <taxon>Bacteria</taxon>
        <taxon>Pseudomonadati</taxon>
        <taxon>Pseudomonadota</taxon>
        <taxon>Alphaproteobacteria</taxon>
        <taxon>Rhodobacterales</taxon>
        <taxon>Roseobacteraceae</taxon>
        <taxon>Sediminimonas</taxon>
    </lineage>
</organism>
<accession>A0A7C9L5T9</accession>
<evidence type="ECO:0000313" key="4">
    <source>
        <dbReference type="Proteomes" id="UP000483078"/>
    </source>
</evidence>
<keyword evidence="1" id="KW-0574">Periplasm</keyword>